<proteinExistence type="predicted"/>
<name>A0A4U7N4D9_9RHOB</name>
<sequence length="251" mass="27604">MHKDKLGEYRVVTSSGYEIYTLTLDFLAKHPFDLAAAPDAFPEDIYKTAMETLFASRTILTATDWAKSSNSKMHRPPDGNDHEAIRRTIFATRNVADDVLASSVFAPSQDVIILLDHVPSVRFGCVSGKFERIVAVAGVVAATGIFGVALDHYLTRPNFSTNCALNITSPKALPTHFATQLSMKNAMLFDPENKACVVLRQRLLELAGYYQGPIDGVYGDIMIGAEIAFATKHMLAPEKLDTLYTRLSDTL</sequence>
<dbReference type="EMBL" id="SULI01000010">
    <property type="protein sequence ID" value="TKZ20639.1"/>
    <property type="molecule type" value="Genomic_DNA"/>
</dbReference>
<comment type="caution">
    <text evidence="1">The sequence shown here is derived from an EMBL/GenBank/DDBJ whole genome shotgun (WGS) entry which is preliminary data.</text>
</comment>
<keyword evidence="2" id="KW-1185">Reference proteome</keyword>
<dbReference type="RefSeq" id="WP_138016288.1">
    <property type="nucleotide sequence ID" value="NZ_SULI01000010.1"/>
</dbReference>
<evidence type="ECO:0000313" key="1">
    <source>
        <dbReference type="EMBL" id="TKZ20639.1"/>
    </source>
</evidence>
<protein>
    <submittedName>
        <fullName evidence="1">Uncharacterized protein</fullName>
    </submittedName>
</protein>
<dbReference type="Proteomes" id="UP000306575">
    <property type="component" value="Unassembled WGS sequence"/>
</dbReference>
<dbReference type="OrthoDB" id="9787225at2"/>
<dbReference type="AlphaFoldDB" id="A0A4U7N4D9"/>
<reference evidence="1 2" key="1">
    <citation type="submission" date="2019-04" db="EMBL/GenBank/DDBJ databases">
        <title>Genome sequence of Pelagicola litoralis CL-ES2.</title>
        <authorList>
            <person name="Cao J."/>
        </authorList>
    </citation>
    <scope>NUCLEOTIDE SEQUENCE [LARGE SCALE GENOMIC DNA]</scope>
    <source>
        <strain evidence="1 2">CL-ES2</strain>
    </source>
</reference>
<evidence type="ECO:0000313" key="2">
    <source>
        <dbReference type="Proteomes" id="UP000306575"/>
    </source>
</evidence>
<organism evidence="1 2">
    <name type="scientific">Shimia litoralis</name>
    <dbReference type="NCBI Taxonomy" id="420403"/>
    <lineage>
        <taxon>Bacteria</taxon>
        <taxon>Pseudomonadati</taxon>
        <taxon>Pseudomonadota</taxon>
        <taxon>Alphaproteobacteria</taxon>
        <taxon>Rhodobacterales</taxon>
        <taxon>Roseobacteraceae</taxon>
    </lineage>
</organism>
<gene>
    <name evidence="1" type="ORF">FAP39_10155</name>
</gene>
<accession>A0A4U7N4D9</accession>